<dbReference type="InterPro" id="IPR038578">
    <property type="entry name" value="GT29-like_sf"/>
</dbReference>
<dbReference type="AlphaFoldDB" id="A0A8C0FND3"/>
<dbReference type="InterPro" id="IPR001675">
    <property type="entry name" value="Glyco_trans_29"/>
</dbReference>
<proteinExistence type="inferred from homology"/>
<keyword evidence="12" id="KW-1185">Reference proteome</keyword>
<dbReference type="GO" id="GO:0000139">
    <property type="term" value="C:Golgi membrane"/>
    <property type="evidence" value="ECO:0007669"/>
    <property type="project" value="UniProtKB-SubCell"/>
</dbReference>
<dbReference type="Proteomes" id="UP000694567">
    <property type="component" value="Unplaced"/>
</dbReference>
<accession>A0A8C0FND3</accession>
<keyword evidence="7" id="KW-1133">Transmembrane helix</keyword>
<reference evidence="11" key="1">
    <citation type="submission" date="2025-08" db="UniProtKB">
        <authorList>
            <consortium name="Ensembl"/>
        </authorList>
    </citation>
    <scope>IDENTIFICATION</scope>
</reference>
<keyword evidence="8" id="KW-0333">Golgi apparatus</keyword>
<evidence type="ECO:0000256" key="9">
    <source>
        <dbReference type="ARBA" id="ARBA00023136"/>
    </source>
</evidence>
<keyword evidence="6" id="KW-0735">Signal-anchor</keyword>
<dbReference type="Pfam" id="PF00777">
    <property type="entry name" value="Glyco_transf_29"/>
    <property type="match status" value="1"/>
</dbReference>
<keyword evidence="9" id="KW-0472">Membrane</keyword>
<comment type="subcellular location">
    <subcellularLocation>
        <location evidence="1">Golgi apparatus membrane</location>
        <topology evidence="1">Single-pass type II membrane protein</topology>
    </subcellularLocation>
</comment>
<keyword evidence="4" id="KW-0808">Transferase</keyword>
<organism evidence="11 12">
    <name type="scientific">Bubo bubo</name>
    <name type="common">Eurasian eagle-owl</name>
    <name type="synonym">Strix bubo</name>
    <dbReference type="NCBI Taxonomy" id="30461"/>
    <lineage>
        <taxon>Eukaryota</taxon>
        <taxon>Metazoa</taxon>
        <taxon>Chordata</taxon>
        <taxon>Craniata</taxon>
        <taxon>Vertebrata</taxon>
        <taxon>Euteleostomi</taxon>
        <taxon>Archelosauria</taxon>
        <taxon>Archosauria</taxon>
        <taxon>Dinosauria</taxon>
        <taxon>Saurischia</taxon>
        <taxon>Theropoda</taxon>
        <taxon>Coelurosauria</taxon>
        <taxon>Aves</taxon>
        <taxon>Neognathae</taxon>
        <taxon>Neoaves</taxon>
        <taxon>Telluraves</taxon>
        <taxon>Strigiformes</taxon>
        <taxon>Strigidae</taxon>
        <taxon>Bubo</taxon>
    </lineage>
</organism>
<keyword evidence="5" id="KW-0812">Transmembrane</keyword>
<keyword evidence="10" id="KW-0325">Glycoprotein</keyword>
<keyword evidence="3" id="KW-0328">Glycosyltransferase</keyword>
<evidence type="ECO:0000313" key="11">
    <source>
        <dbReference type="Ensembl" id="ENSBOBP00000020533.1"/>
    </source>
</evidence>
<reference evidence="11" key="2">
    <citation type="submission" date="2025-09" db="UniProtKB">
        <authorList>
            <consortium name="Ensembl"/>
        </authorList>
    </citation>
    <scope>IDENTIFICATION</scope>
</reference>
<evidence type="ECO:0000256" key="4">
    <source>
        <dbReference type="ARBA" id="ARBA00022679"/>
    </source>
</evidence>
<dbReference type="PANTHER" id="PTHR13713:SF59">
    <property type="entry name" value="ST3 BETA-GALACTOSIDE ALPHA-2,3-SIALYLTRANSFERASE 4"/>
    <property type="match status" value="1"/>
</dbReference>
<comment type="similarity">
    <text evidence="2">Belongs to the glycosyltransferase 29 family.</text>
</comment>
<dbReference type="Gene3D" id="3.90.1480.20">
    <property type="entry name" value="Glycosyl transferase family 29"/>
    <property type="match status" value="1"/>
</dbReference>
<dbReference type="Ensembl" id="ENSBOBT00000021000.1">
    <property type="protein sequence ID" value="ENSBOBP00000020533.1"/>
    <property type="gene ID" value="ENSBOBG00000012507.1"/>
</dbReference>
<evidence type="ECO:0000256" key="10">
    <source>
        <dbReference type="ARBA" id="ARBA00023180"/>
    </source>
</evidence>
<dbReference type="GO" id="GO:0047288">
    <property type="term" value="F:beta-D-galactosyl-(1-&gt;3)-N-acetyl-beta-D-galactosaminide alpha-2,3- sialyltransferase"/>
    <property type="evidence" value="ECO:0007669"/>
    <property type="project" value="TreeGrafter"/>
</dbReference>
<dbReference type="InterPro" id="IPR051142">
    <property type="entry name" value="Glycosyltransferase_29"/>
</dbReference>
<evidence type="ECO:0000256" key="1">
    <source>
        <dbReference type="ARBA" id="ARBA00004323"/>
    </source>
</evidence>
<evidence type="ECO:0000256" key="7">
    <source>
        <dbReference type="ARBA" id="ARBA00022989"/>
    </source>
</evidence>
<evidence type="ECO:0000256" key="3">
    <source>
        <dbReference type="ARBA" id="ARBA00022676"/>
    </source>
</evidence>
<evidence type="ECO:0000256" key="6">
    <source>
        <dbReference type="ARBA" id="ARBA00022968"/>
    </source>
</evidence>
<name>A0A8C0FND3_BUBBB</name>
<evidence type="ECO:0000256" key="2">
    <source>
        <dbReference type="ARBA" id="ARBA00006003"/>
    </source>
</evidence>
<dbReference type="GO" id="GO:0009247">
    <property type="term" value="P:glycolipid biosynthetic process"/>
    <property type="evidence" value="ECO:0007669"/>
    <property type="project" value="TreeGrafter"/>
</dbReference>
<sequence length="255" mass="28789">MSVLSIAPPGLRKLGASLSSAYPHSWRAESEVDCGSCWASSLAIYSFTSLWCQRCIVVGNGYSIHGQHFGKMIDSHHFIIRLNDAAVKEHKKDMGERTRICLFFPESALPNPLENNGNDTLMVFVPFKPLGFLWLREVLLKTRNKVRYPPREWNGNVSQLRILNPYVTYEAMYKLLQLDVSSRRYGTTGISALNLALHMCQEVNIAGFGYPGNRDNTMPIYYCNMGHSQKKELFYHNTTGVIADIASPSFQAQNC</sequence>
<dbReference type="GO" id="GO:0003836">
    <property type="term" value="F:beta-galactoside (CMP) alpha-2,3-sialyltransferase activity"/>
    <property type="evidence" value="ECO:0007669"/>
    <property type="project" value="TreeGrafter"/>
</dbReference>
<evidence type="ECO:0000256" key="8">
    <source>
        <dbReference type="ARBA" id="ARBA00023034"/>
    </source>
</evidence>
<evidence type="ECO:0000313" key="12">
    <source>
        <dbReference type="Proteomes" id="UP000694567"/>
    </source>
</evidence>
<dbReference type="PANTHER" id="PTHR13713">
    <property type="entry name" value="SIALYLTRANSFERASE"/>
    <property type="match status" value="1"/>
</dbReference>
<evidence type="ECO:0000256" key="5">
    <source>
        <dbReference type="ARBA" id="ARBA00022692"/>
    </source>
</evidence>
<protein>
    <submittedName>
        <fullName evidence="11">Uncharacterized protein</fullName>
    </submittedName>
</protein>